<dbReference type="OrthoDB" id="676979at2759"/>
<dbReference type="Pfam" id="PF00069">
    <property type="entry name" value="Pkinase"/>
    <property type="match status" value="1"/>
</dbReference>
<dbReference type="InterPro" id="IPR000008">
    <property type="entry name" value="C2_dom"/>
</dbReference>
<dbReference type="PANTHER" id="PTHR27001">
    <property type="entry name" value="OS01G0253100 PROTEIN"/>
    <property type="match status" value="1"/>
</dbReference>
<evidence type="ECO:0000313" key="5">
    <source>
        <dbReference type="Proteomes" id="UP000243579"/>
    </source>
</evidence>
<proteinExistence type="predicted"/>
<name>A0A1V9ZA17_ACHHY</name>
<sequence>MHLMTALSVASGLAQLHAIDRIHRDVNPTHVFLNEYYRAVLAGLSNVRQPTAQTMTNGINDAHFAAPETLCSGAKYSAKADVYSLAMLIVELVTGRIPLEKMRCPNDFLENATGNQIFDMLEPTLDGAENWVLDIVRRASHTDPNERPSIFTILSQLQVEAEKLYFPRQPMHDAVMKVRLTLVGATGLAPVGNTFMQVYCVATLGTHQPFVSAECRPRGGSPSWDPSEYGSTHTFENVLPDAATLEIDVMCQDPVGQDAHLGVVVLFLQSKLPLACNDWRMDVELPVYRDGEKRGVLHFMLAFEGNVERWRSQFFDRRQALEDSISHRRRINWPTDSMEREHLQILHDTYIAHMPQP</sequence>
<organism evidence="4 5">
    <name type="scientific">Achlya hypogyna</name>
    <name type="common">Oomycete</name>
    <name type="synonym">Protoachlya hypogyna</name>
    <dbReference type="NCBI Taxonomy" id="1202772"/>
    <lineage>
        <taxon>Eukaryota</taxon>
        <taxon>Sar</taxon>
        <taxon>Stramenopiles</taxon>
        <taxon>Oomycota</taxon>
        <taxon>Saprolegniomycetes</taxon>
        <taxon>Saprolegniales</taxon>
        <taxon>Achlyaceae</taxon>
        <taxon>Achlya</taxon>
    </lineage>
</organism>
<reference evidence="4 5" key="1">
    <citation type="journal article" date="2014" name="Genome Biol. Evol.">
        <title>The secreted proteins of Achlya hypogyna and Thraustotheca clavata identify the ancestral oomycete secretome and reveal gene acquisitions by horizontal gene transfer.</title>
        <authorList>
            <person name="Misner I."/>
            <person name="Blouin N."/>
            <person name="Leonard G."/>
            <person name="Richards T.A."/>
            <person name="Lane C.E."/>
        </authorList>
    </citation>
    <scope>NUCLEOTIDE SEQUENCE [LARGE SCALE GENOMIC DNA]</scope>
    <source>
        <strain evidence="4 5">ATCC 48635</strain>
    </source>
</reference>
<evidence type="ECO:0000256" key="1">
    <source>
        <dbReference type="ARBA" id="ARBA00022741"/>
    </source>
</evidence>
<accession>A0A1V9ZA17</accession>
<dbReference type="AlphaFoldDB" id="A0A1V9ZA17"/>
<keyword evidence="5" id="KW-1185">Reference proteome</keyword>
<feature type="domain" description="Protein kinase" evidence="3">
    <location>
        <begin position="1"/>
        <end position="166"/>
    </location>
</feature>
<comment type="caution">
    <text evidence="4">The sequence shown here is derived from an EMBL/GenBank/DDBJ whole genome shotgun (WGS) entry which is preliminary data.</text>
</comment>
<dbReference type="Proteomes" id="UP000243579">
    <property type="component" value="Unassembled WGS sequence"/>
</dbReference>
<dbReference type="InterPro" id="IPR035892">
    <property type="entry name" value="C2_domain_sf"/>
</dbReference>
<keyword evidence="2" id="KW-0067">ATP-binding</keyword>
<keyword evidence="1" id="KW-0547">Nucleotide-binding</keyword>
<dbReference type="GO" id="GO:0004672">
    <property type="term" value="F:protein kinase activity"/>
    <property type="evidence" value="ECO:0007669"/>
    <property type="project" value="InterPro"/>
</dbReference>
<dbReference type="SUPFAM" id="SSF49562">
    <property type="entry name" value="C2 domain (Calcium/lipid-binding domain, CaLB)"/>
    <property type="match status" value="1"/>
</dbReference>
<evidence type="ECO:0000256" key="2">
    <source>
        <dbReference type="ARBA" id="ARBA00022840"/>
    </source>
</evidence>
<dbReference type="InterPro" id="IPR011009">
    <property type="entry name" value="Kinase-like_dom_sf"/>
</dbReference>
<protein>
    <recommendedName>
        <fullName evidence="3">Protein kinase domain-containing protein</fullName>
    </recommendedName>
</protein>
<dbReference type="GO" id="GO:0005524">
    <property type="term" value="F:ATP binding"/>
    <property type="evidence" value="ECO:0007669"/>
    <property type="project" value="UniProtKB-KW"/>
</dbReference>
<evidence type="ECO:0000313" key="4">
    <source>
        <dbReference type="EMBL" id="OQR94835.1"/>
    </source>
</evidence>
<dbReference type="Gene3D" id="2.60.40.150">
    <property type="entry name" value="C2 domain"/>
    <property type="match status" value="1"/>
</dbReference>
<dbReference type="Pfam" id="PF00168">
    <property type="entry name" value="C2"/>
    <property type="match status" value="1"/>
</dbReference>
<dbReference type="PANTHER" id="PTHR27001:SF931">
    <property type="entry name" value="OS11G0664100 PROTEIN"/>
    <property type="match status" value="1"/>
</dbReference>
<dbReference type="GO" id="GO:0005886">
    <property type="term" value="C:plasma membrane"/>
    <property type="evidence" value="ECO:0007669"/>
    <property type="project" value="TreeGrafter"/>
</dbReference>
<dbReference type="Gene3D" id="1.10.510.10">
    <property type="entry name" value="Transferase(Phosphotransferase) domain 1"/>
    <property type="match status" value="1"/>
</dbReference>
<dbReference type="SUPFAM" id="SSF56112">
    <property type="entry name" value="Protein kinase-like (PK-like)"/>
    <property type="match status" value="1"/>
</dbReference>
<dbReference type="InterPro" id="IPR000719">
    <property type="entry name" value="Prot_kinase_dom"/>
</dbReference>
<dbReference type="PROSITE" id="PS50011">
    <property type="entry name" value="PROTEIN_KINASE_DOM"/>
    <property type="match status" value="1"/>
</dbReference>
<dbReference type="EMBL" id="JNBR01000349">
    <property type="protein sequence ID" value="OQR94835.1"/>
    <property type="molecule type" value="Genomic_DNA"/>
</dbReference>
<gene>
    <name evidence="4" type="ORF">ACHHYP_00875</name>
</gene>
<evidence type="ECO:0000259" key="3">
    <source>
        <dbReference type="PROSITE" id="PS50011"/>
    </source>
</evidence>